<feature type="transmembrane region" description="Helical" evidence="7">
    <location>
        <begin position="503"/>
        <end position="522"/>
    </location>
</feature>
<keyword evidence="6 7" id="KW-0472">Membrane</keyword>
<feature type="transmembrane region" description="Helical" evidence="7">
    <location>
        <begin position="360"/>
        <end position="377"/>
    </location>
</feature>
<keyword evidence="2" id="KW-0813">Transport</keyword>
<accession>A0AAE0C1S0</accession>
<feature type="domain" description="Cyclic nucleotide-binding" evidence="9">
    <location>
        <begin position="681"/>
        <end position="781"/>
    </location>
</feature>
<sequence>MFSPLRLLLVKVVKSTLLFWLCTDDIIAQELSRWDREIAQPYCAQVDELVRKGLARCRGVLETRLKESLATAFCEEDAKHSYQGPVCEAQEPSETNFASRIPTESSTNYLDLEKFSGKQAGAQAASSDTSLTYGPNIQHIPNIRDRAVDAQGLPINRNTNVDSARFVSSSGSTCDAPVEDPDCANVDLWKDSLGNEDSLERGLAESDLVVTSSSSVLVAEYEIEPPGQPVDLPHDDSTSEISACTGGRGASELSFGLQAFGPLAQKLVKNSISSWSNSGRVQDVGTAGPLARKLISSRSIKHVVSMGWGKVRILQKAVGGVKSRLETEGSSTFSPVGDTTSTGNILLIDPDNPYRRTWDLVLFMFLIYCAFGVPYKLAFIPDSTNLGLVVMDYLTDAVFVVDMFLNFVTIAVDAGGHRITDHRQIAMMYLRSWFLLDVVATFPWETVLESASGASGVLKLGKVVRLARLGRMLRILKLVSKLDVMKNMERNVSSPGLLRLTKLLLFVLAVVHWFACLVHVVADMEKDEEDQHISVDFWMMVADYHAKELVEKYLVCVYWTCTTMLGEAKSPQDLTATIITLIVFLLGQVIYFNIFGSFVSLMNTMDAGESEFKTKMDKASSYMRKLKMPLRLRNRILEYFEKMHEYTLGVTSDVFMGELPSHLRQEMAIFLNKGVLDNIAIFEGCGVPFLTAMLMQLKISVCLSGDVVCTEAEIGDEMYIIIKGRVSVRKGDKLIGHLHAGSFFGEAVLIEEHAQRTATIRAEKLCIFYTISKAMFQPIAA</sequence>
<evidence type="ECO:0000256" key="5">
    <source>
        <dbReference type="ARBA" id="ARBA00023065"/>
    </source>
</evidence>
<evidence type="ECO:0000256" key="4">
    <source>
        <dbReference type="ARBA" id="ARBA00022989"/>
    </source>
</evidence>
<evidence type="ECO:0000256" key="2">
    <source>
        <dbReference type="ARBA" id="ARBA00022448"/>
    </source>
</evidence>
<protein>
    <recommendedName>
        <fullName evidence="9">Cyclic nucleotide-binding domain-containing protein</fullName>
    </recommendedName>
</protein>
<dbReference type="Gene3D" id="2.60.120.10">
    <property type="entry name" value="Jelly Rolls"/>
    <property type="match status" value="1"/>
</dbReference>
<dbReference type="Proteomes" id="UP001190700">
    <property type="component" value="Unassembled WGS sequence"/>
</dbReference>
<keyword evidence="3 7" id="KW-0812">Transmembrane</keyword>
<evidence type="ECO:0000313" key="10">
    <source>
        <dbReference type="EMBL" id="KAK3245742.1"/>
    </source>
</evidence>
<feature type="signal peptide" evidence="8">
    <location>
        <begin position="1"/>
        <end position="28"/>
    </location>
</feature>
<keyword evidence="11" id="KW-1185">Reference proteome</keyword>
<dbReference type="GO" id="GO:0005249">
    <property type="term" value="F:voltage-gated potassium channel activity"/>
    <property type="evidence" value="ECO:0007669"/>
    <property type="project" value="TreeGrafter"/>
</dbReference>
<comment type="subcellular location">
    <subcellularLocation>
        <location evidence="1">Membrane</location>
        <topology evidence="1">Multi-pass membrane protein</topology>
    </subcellularLocation>
</comment>
<dbReference type="InterPro" id="IPR018490">
    <property type="entry name" value="cNMP-bd_dom_sf"/>
</dbReference>
<evidence type="ECO:0000256" key="3">
    <source>
        <dbReference type="ARBA" id="ARBA00022692"/>
    </source>
</evidence>
<feature type="chain" id="PRO_5042266582" description="Cyclic nucleotide-binding domain-containing protein" evidence="8">
    <location>
        <begin position="29"/>
        <end position="781"/>
    </location>
</feature>
<keyword evidence="4 7" id="KW-1133">Transmembrane helix</keyword>
<keyword evidence="5" id="KW-0406">Ion transport</keyword>
<name>A0AAE0C1S0_9CHLO</name>
<dbReference type="GO" id="GO:0042391">
    <property type="term" value="P:regulation of membrane potential"/>
    <property type="evidence" value="ECO:0007669"/>
    <property type="project" value="TreeGrafter"/>
</dbReference>
<dbReference type="SUPFAM" id="SSF51206">
    <property type="entry name" value="cAMP-binding domain-like"/>
    <property type="match status" value="1"/>
</dbReference>
<dbReference type="Gene3D" id="1.10.287.70">
    <property type="match status" value="1"/>
</dbReference>
<dbReference type="Gene3D" id="1.10.287.630">
    <property type="entry name" value="Helix hairpin bin"/>
    <property type="match status" value="1"/>
</dbReference>
<evidence type="ECO:0000259" key="9">
    <source>
        <dbReference type="PROSITE" id="PS50042"/>
    </source>
</evidence>
<evidence type="ECO:0000256" key="1">
    <source>
        <dbReference type="ARBA" id="ARBA00004141"/>
    </source>
</evidence>
<gene>
    <name evidence="10" type="ORF">CYMTET_44707</name>
</gene>
<dbReference type="InterPro" id="IPR005821">
    <property type="entry name" value="Ion_trans_dom"/>
</dbReference>
<comment type="caution">
    <text evidence="10">The sequence shown here is derived from an EMBL/GenBank/DDBJ whole genome shotgun (WGS) entry which is preliminary data.</text>
</comment>
<evidence type="ECO:0000313" key="11">
    <source>
        <dbReference type="Proteomes" id="UP001190700"/>
    </source>
</evidence>
<dbReference type="InterPro" id="IPR014710">
    <property type="entry name" value="RmlC-like_jellyroll"/>
</dbReference>
<dbReference type="Pfam" id="PF00027">
    <property type="entry name" value="cNMP_binding"/>
    <property type="match status" value="1"/>
</dbReference>
<proteinExistence type="predicted"/>
<dbReference type="InterPro" id="IPR000595">
    <property type="entry name" value="cNMP-bd_dom"/>
</dbReference>
<dbReference type="SUPFAM" id="SSF81324">
    <property type="entry name" value="Voltage-gated potassium channels"/>
    <property type="match status" value="1"/>
</dbReference>
<evidence type="ECO:0000256" key="7">
    <source>
        <dbReference type="SAM" id="Phobius"/>
    </source>
</evidence>
<organism evidence="10 11">
    <name type="scientific">Cymbomonas tetramitiformis</name>
    <dbReference type="NCBI Taxonomy" id="36881"/>
    <lineage>
        <taxon>Eukaryota</taxon>
        <taxon>Viridiplantae</taxon>
        <taxon>Chlorophyta</taxon>
        <taxon>Pyramimonadophyceae</taxon>
        <taxon>Pyramimonadales</taxon>
        <taxon>Pyramimonadaceae</taxon>
        <taxon>Cymbomonas</taxon>
    </lineage>
</organism>
<dbReference type="PANTHER" id="PTHR10217">
    <property type="entry name" value="VOLTAGE AND LIGAND GATED POTASSIUM CHANNEL"/>
    <property type="match status" value="1"/>
</dbReference>
<dbReference type="PANTHER" id="PTHR10217:SF435">
    <property type="entry name" value="POTASSIUM VOLTAGE-GATED CHANNEL PROTEIN EAG"/>
    <property type="match status" value="1"/>
</dbReference>
<feature type="transmembrane region" description="Helical" evidence="7">
    <location>
        <begin position="397"/>
        <end position="416"/>
    </location>
</feature>
<keyword evidence="8" id="KW-0732">Signal</keyword>
<dbReference type="CDD" id="cd00038">
    <property type="entry name" value="CAP_ED"/>
    <property type="match status" value="1"/>
</dbReference>
<evidence type="ECO:0000256" key="8">
    <source>
        <dbReference type="SAM" id="SignalP"/>
    </source>
</evidence>
<reference evidence="10 11" key="1">
    <citation type="journal article" date="2015" name="Genome Biol. Evol.">
        <title>Comparative Genomics of a Bacterivorous Green Alga Reveals Evolutionary Causalities and Consequences of Phago-Mixotrophic Mode of Nutrition.</title>
        <authorList>
            <person name="Burns J.A."/>
            <person name="Paasch A."/>
            <person name="Narechania A."/>
            <person name="Kim E."/>
        </authorList>
    </citation>
    <scope>NUCLEOTIDE SEQUENCE [LARGE SCALE GENOMIC DNA]</scope>
    <source>
        <strain evidence="10 11">PLY_AMNH</strain>
    </source>
</reference>
<dbReference type="AlphaFoldDB" id="A0AAE0C1S0"/>
<dbReference type="Pfam" id="PF00520">
    <property type="entry name" value="Ion_trans"/>
    <property type="match status" value="1"/>
</dbReference>
<dbReference type="InterPro" id="IPR050818">
    <property type="entry name" value="KCNH_animal-type"/>
</dbReference>
<dbReference type="GO" id="GO:0005886">
    <property type="term" value="C:plasma membrane"/>
    <property type="evidence" value="ECO:0007669"/>
    <property type="project" value="TreeGrafter"/>
</dbReference>
<dbReference type="PROSITE" id="PS50042">
    <property type="entry name" value="CNMP_BINDING_3"/>
    <property type="match status" value="1"/>
</dbReference>
<dbReference type="EMBL" id="LGRX02030334">
    <property type="protein sequence ID" value="KAK3245742.1"/>
    <property type="molecule type" value="Genomic_DNA"/>
</dbReference>
<feature type="transmembrane region" description="Helical" evidence="7">
    <location>
        <begin position="574"/>
        <end position="595"/>
    </location>
</feature>
<evidence type="ECO:0000256" key="6">
    <source>
        <dbReference type="ARBA" id="ARBA00023136"/>
    </source>
</evidence>